<gene>
    <name evidence="2" type="ORF">BXY39_0930</name>
</gene>
<dbReference type="InterPro" id="IPR053161">
    <property type="entry name" value="Ulvan_degrading_GH"/>
</dbReference>
<dbReference type="AlphaFoldDB" id="A0A3M0CS60"/>
<dbReference type="RefSeq" id="WP_121937605.1">
    <property type="nucleotide sequence ID" value="NZ_REFR01000009.1"/>
</dbReference>
<dbReference type="PANTHER" id="PTHR36848">
    <property type="entry name" value="DNA-BINDING PROTEIN (PUTATIVE SECRETED PROTEIN)-RELATED"/>
    <property type="match status" value="1"/>
</dbReference>
<protein>
    <submittedName>
        <fullName evidence="2">Alpha-L-rhamnosidase-like protein</fullName>
    </submittedName>
</protein>
<accession>A0A3M0CS60</accession>
<dbReference type="InterPro" id="IPR008979">
    <property type="entry name" value="Galactose-bd-like_sf"/>
</dbReference>
<dbReference type="Proteomes" id="UP000271227">
    <property type="component" value="Unassembled WGS sequence"/>
</dbReference>
<feature type="region of interest" description="Disordered" evidence="1">
    <location>
        <begin position="51"/>
        <end position="79"/>
    </location>
</feature>
<dbReference type="OrthoDB" id="9761519at2"/>
<dbReference type="SUPFAM" id="SSF49785">
    <property type="entry name" value="Galactose-binding domain-like"/>
    <property type="match status" value="1"/>
</dbReference>
<evidence type="ECO:0000313" key="2">
    <source>
        <dbReference type="EMBL" id="RMB12434.1"/>
    </source>
</evidence>
<dbReference type="Pfam" id="PF17132">
    <property type="entry name" value="Glyco_hydro_106"/>
    <property type="match status" value="2"/>
</dbReference>
<organism evidence="2 3">
    <name type="scientific">Eilatimonas milleporae</name>
    <dbReference type="NCBI Taxonomy" id="911205"/>
    <lineage>
        <taxon>Bacteria</taxon>
        <taxon>Pseudomonadati</taxon>
        <taxon>Pseudomonadota</taxon>
        <taxon>Alphaproteobacteria</taxon>
        <taxon>Kordiimonadales</taxon>
        <taxon>Kordiimonadaceae</taxon>
        <taxon>Eilatimonas</taxon>
    </lineage>
</organism>
<evidence type="ECO:0000256" key="1">
    <source>
        <dbReference type="SAM" id="MobiDB-lite"/>
    </source>
</evidence>
<dbReference type="InParanoid" id="A0A3M0CS60"/>
<evidence type="ECO:0000313" key="3">
    <source>
        <dbReference type="Proteomes" id="UP000271227"/>
    </source>
</evidence>
<sequence length="1054" mass="114379">MNTIRKRALQAAGAVVGLAALTAGIGAAYLYTRISDAMTPEVAPADAESILSFRDGPDKDGTGQQRAAPFTPLHPTVSPLESLDSPAARPWLRWWWPGGDITVDQACEELESFAGQGFGAVELQPFIIGLETIDNADVQARIRTVGIPSYNETLSAVMACAESSGIEIYLNHLSGWPAGGPQVAREDGLKSFVTSEVTVTGGTAVDLVLPRPTPGLNATMMAFLGTQTSFFKSDFAPEDAEFVSAVAMRKTGGKRAANPLDATDTVTLDGNSAIVLDGWVRDGRLTWQAPEGDWMIVTTWRLLTGEAPTLVARERPGYVIDHFDAERTRAHYDYAYGRHTGFAPHYGKAFRGFFNDSLEFKVDRLTGEGFLEEFKARRGYDLRPYLPAVFVDSIDNFFFRDIGGIYAAPRYDIGLADDRIRADYQKTLSDLIIERFLDTSRIWAEERGLYSRGQSYGMDLDVLRALGANHIPETEQLFAGGLIPFMKMASSAGALYDRPLISAESFVWAHRDYAVAPRQIKAGADVLFVSGVNQIIYHGVAYKTSGPGYEDRFGDIPWAAFSGPGNLGNFSDNYAATSPVWAAMPELNGYFTRAQHLLQAGRPKVDVFLYYPWIGFPSYFDDVAGVTDDFLYRGYMPGEDDSSVGGTFADIFSQVPFLKTNGRPLDPRLAWLGRVAPLIDALEKAGISWAWINDHAIRNRAALPAGGADAAIGHILFAHADRMQFETPAALAKLKAAGTRLSFIGDLATRQTGFFDQDARDAAIRRAVAGLADQAHYGSPDMLIRSLGAERIVSRQSGAVHVVKRDLGADGQVYFFANLSTGDASARLTVPRGGRNLYWYDALTGALWDAGPVEEDSVEEDSLEENRADMRLGSLESRFLIATDRSLPATAPTLAVLGADLPAMDIGPQQWTVSTGDVVRTSLPAFPDPREDAALMYQPGPLRYSATFIAPPDAGGTILDLGRVEGVATVTLNGAPVGTVSLDPFLIDMTEQIVAGENRLEVSVMPPLRNAMVGRAVSGDPYTVQMKQFETSLTPAGLYGPVRLLHRAPRPTSP</sequence>
<keyword evidence="3" id="KW-1185">Reference proteome</keyword>
<comment type="caution">
    <text evidence="2">The sequence shown here is derived from an EMBL/GenBank/DDBJ whole genome shotgun (WGS) entry which is preliminary data.</text>
</comment>
<reference evidence="2 3" key="1">
    <citation type="submission" date="2018-10" db="EMBL/GenBank/DDBJ databases">
        <title>Genomic Encyclopedia of Archaeal and Bacterial Type Strains, Phase II (KMG-II): from individual species to whole genera.</title>
        <authorList>
            <person name="Goeker M."/>
        </authorList>
    </citation>
    <scope>NUCLEOTIDE SEQUENCE [LARGE SCALE GENOMIC DNA]</scope>
    <source>
        <strain evidence="2 3">DSM 25217</strain>
    </source>
</reference>
<dbReference type="Gene3D" id="2.60.120.260">
    <property type="entry name" value="Galactose-binding domain-like"/>
    <property type="match status" value="1"/>
</dbReference>
<dbReference type="EMBL" id="REFR01000009">
    <property type="protein sequence ID" value="RMB12434.1"/>
    <property type="molecule type" value="Genomic_DNA"/>
</dbReference>
<proteinExistence type="predicted"/>
<dbReference type="PANTHER" id="PTHR36848:SF2">
    <property type="entry name" value="SECRETED PROTEIN"/>
    <property type="match status" value="1"/>
</dbReference>
<name>A0A3M0CS60_9PROT</name>